<dbReference type="AlphaFoldDB" id="A0A430B5C9"/>
<organism evidence="5 6">
    <name type="scientific">Vagococcus carniphilus</name>
    <dbReference type="NCBI Taxonomy" id="218144"/>
    <lineage>
        <taxon>Bacteria</taxon>
        <taxon>Bacillati</taxon>
        <taxon>Bacillota</taxon>
        <taxon>Bacilli</taxon>
        <taxon>Lactobacillales</taxon>
        <taxon>Enterococcaceae</taxon>
        <taxon>Vagococcus</taxon>
    </lineage>
</organism>
<accession>A0A430B5C9</accession>
<dbReference type="InterPro" id="IPR036390">
    <property type="entry name" value="WH_DNA-bd_sf"/>
</dbReference>
<dbReference type="InterPro" id="IPR000595">
    <property type="entry name" value="cNMP-bd_dom"/>
</dbReference>
<dbReference type="InterPro" id="IPR018490">
    <property type="entry name" value="cNMP-bd_dom_sf"/>
</dbReference>
<keyword evidence="2" id="KW-0238">DNA-binding</keyword>
<keyword evidence="3" id="KW-0804">Transcription</keyword>
<reference evidence="5 6" key="1">
    <citation type="submission" date="2017-05" db="EMBL/GenBank/DDBJ databases">
        <title>Vagococcus spp. assemblies.</title>
        <authorList>
            <person name="Gulvik C.A."/>
        </authorList>
    </citation>
    <scope>NUCLEOTIDE SEQUENCE [LARGE SCALE GENOMIC DNA]</scope>
    <source>
        <strain evidence="5 6">SS1714</strain>
    </source>
</reference>
<proteinExistence type="predicted"/>
<evidence type="ECO:0000256" key="1">
    <source>
        <dbReference type="ARBA" id="ARBA00023015"/>
    </source>
</evidence>
<evidence type="ECO:0000259" key="4">
    <source>
        <dbReference type="PROSITE" id="PS50042"/>
    </source>
</evidence>
<sequence>MRYSIVRRIKMKKIMYPLSSTQFTQEIPGIDADLLAKSLVMTFKNGEFITKELTELRYLYFIMEGRAKVVTTQSNGKKLILQFLSTDDMIGDLTVIKAEEEIKDVIAMGETTCLAVPIQTIEMQLMTNNEFLRFLSQYIGIKLLLRMDHFKEQQTLEAKMRLAKLLLEITVDGEYHEKHTEIAEYLGVSYRHYMHTFKQLKEEGYIYKKENRYYIQTDSLEKLIQS</sequence>
<dbReference type="SUPFAM" id="SSF46785">
    <property type="entry name" value="Winged helix' DNA-binding domain"/>
    <property type="match status" value="1"/>
</dbReference>
<evidence type="ECO:0000256" key="2">
    <source>
        <dbReference type="ARBA" id="ARBA00023125"/>
    </source>
</evidence>
<dbReference type="EMBL" id="NGKB01000005">
    <property type="protein sequence ID" value="RSU15461.1"/>
    <property type="molecule type" value="Genomic_DNA"/>
</dbReference>
<evidence type="ECO:0000256" key="3">
    <source>
        <dbReference type="ARBA" id="ARBA00023163"/>
    </source>
</evidence>
<evidence type="ECO:0000313" key="6">
    <source>
        <dbReference type="Proteomes" id="UP000288028"/>
    </source>
</evidence>
<dbReference type="InterPro" id="IPR014710">
    <property type="entry name" value="RmlC-like_jellyroll"/>
</dbReference>
<dbReference type="InterPro" id="IPR012318">
    <property type="entry name" value="HTH_CRP"/>
</dbReference>
<gene>
    <name evidence="5" type="ORF">CBF28_06965</name>
</gene>
<dbReference type="CDD" id="cd00038">
    <property type="entry name" value="CAP_ED"/>
    <property type="match status" value="1"/>
</dbReference>
<dbReference type="GO" id="GO:0006355">
    <property type="term" value="P:regulation of DNA-templated transcription"/>
    <property type="evidence" value="ECO:0007669"/>
    <property type="project" value="InterPro"/>
</dbReference>
<dbReference type="SUPFAM" id="SSF51206">
    <property type="entry name" value="cAMP-binding domain-like"/>
    <property type="match status" value="1"/>
</dbReference>
<keyword evidence="6" id="KW-1185">Reference proteome</keyword>
<comment type="caution">
    <text evidence="5">The sequence shown here is derived from an EMBL/GenBank/DDBJ whole genome shotgun (WGS) entry which is preliminary data.</text>
</comment>
<keyword evidence="1" id="KW-0805">Transcription regulation</keyword>
<dbReference type="PROSITE" id="PS50042">
    <property type="entry name" value="CNMP_BINDING_3"/>
    <property type="match status" value="1"/>
</dbReference>
<dbReference type="Pfam" id="PF00027">
    <property type="entry name" value="cNMP_binding"/>
    <property type="match status" value="1"/>
</dbReference>
<protein>
    <recommendedName>
        <fullName evidence="4">Cyclic nucleotide-binding domain-containing protein</fullName>
    </recommendedName>
</protein>
<dbReference type="Pfam" id="PF13545">
    <property type="entry name" value="HTH_Crp_2"/>
    <property type="match status" value="1"/>
</dbReference>
<evidence type="ECO:0000313" key="5">
    <source>
        <dbReference type="EMBL" id="RSU15461.1"/>
    </source>
</evidence>
<dbReference type="Proteomes" id="UP000288028">
    <property type="component" value="Unassembled WGS sequence"/>
</dbReference>
<dbReference type="Gene3D" id="2.60.120.10">
    <property type="entry name" value="Jelly Rolls"/>
    <property type="match status" value="1"/>
</dbReference>
<dbReference type="GO" id="GO:0003677">
    <property type="term" value="F:DNA binding"/>
    <property type="evidence" value="ECO:0007669"/>
    <property type="project" value="UniProtKB-KW"/>
</dbReference>
<dbReference type="OrthoDB" id="581021at2"/>
<feature type="domain" description="Cyclic nucleotide-binding" evidence="4">
    <location>
        <begin position="43"/>
        <end position="133"/>
    </location>
</feature>
<name>A0A430B5C9_9ENTE</name>